<name>A0AAQ3RFV4_VIGMU</name>
<organism evidence="2 3">
    <name type="scientific">Vigna mungo</name>
    <name type="common">Black gram</name>
    <name type="synonym">Phaseolus mungo</name>
    <dbReference type="NCBI Taxonomy" id="3915"/>
    <lineage>
        <taxon>Eukaryota</taxon>
        <taxon>Viridiplantae</taxon>
        <taxon>Streptophyta</taxon>
        <taxon>Embryophyta</taxon>
        <taxon>Tracheophyta</taxon>
        <taxon>Spermatophyta</taxon>
        <taxon>Magnoliopsida</taxon>
        <taxon>eudicotyledons</taxon>
        <taxon>Gunneridae</taxon>
        <taxon>Pentapetalae</taxon>
        <taxon>rosids</taxon>
        <taxon>fabids</taxon>
        <taxon>Fabales</taxon>
        <taxon>Fabaceae</taxon>
        <taxon>Papilionoideae</taxon>
        <taxon>50 kb inversion clade</taxon>
        <taxon>NPAAA clade</taxon>
        <taxon>indigoferoid/millettioid clade</taxon>
        <taxon>Phaseoleae</taxon>
        <taxon>Vigna</taxon>
    </lineage>
</organism>
<dbReference type="Pfam" id="PF03732">
    <property type="entry name" value="Retrotrans_gag"/>
    <property type="match status" value="1"/>
</dbReference>
<feature type="domain" description="Retrotransposon gag" evidence="1">
    <location>
        <begin position="79"/>
        <end position="155"/>
    </location>
</feature>
<evidence type="ECO:0000313" key="2">
    <source>
        <dbReference type="EMBL" id="WVY91182.1"/>
    </source>
</evidence>
<dbReference type="Proteomes" id="UP001374535">
    <property type="component" value="Chromosome 11"/>
</dbReference>
<dbReference type="InterPro" id="IPR005162">
    <property type="entry name" value="Retrotrans_gag_dom"/>
</dbReference>
<proteinExistence type="predicted"/>
<sequence length="335" mass="37779">MVENTRMKEMQTQLTSILNWIKKQSDRDKQTTIEWIRCRNCSISLMDDNNNHIDDSNSTSSPLLVTPSSYAVLKDVIPWFHMLHHMAVVRTWSDLTRALESHFGPSPFDSHTTELFKLYQSITIFDYYLKFMALANRSKGLTDGDVLNCFLSGLNSDIIRDVVAQSPTNVLRAMSLAKFTNLNAAKNTFKQSLPPQLPTPTSPPIRNSIMLQVKEEDFEPEIDTNNLQSVTHTNSEEGLKHNDHLSLNAMKGGLGVDTIHFVAYINTLPITSRIAKFLKLAIEPTPLFKVMPFEKLKDAMTSAPVLAIPNFKESFVLGMDASDLELKFSLAMLNI</sequence>
<dbReference type="EMBL" id="CP144690">
    <property type="protein sequence ID" value="WVY91182.1"/>
    <property type="molecule type" value="Genomic_DNA"/>
</dbReference>
<reference evidence="2 3" key="1">
    <citation type="journal article" date="2023" name="Life. Sci Alliance">
        <title>Evolutionary insights into 3D genome organization and epigenetic landscape of Vigna mungo.</title>
        <authorList>
            <person name="Junaid A."/>
            <person name="Singh B."/>
            <person name="Bhatia S."/>
        </authorList>
    </citation>
    <scope>NUCLEOTIDE SEQUENCE [LARGE SCALE GENOMIC DNA]</scope>
    <source>
        <strain evidence="2">Urdbean</strain>
    </source>
</reference>
<accession>A0AAQ3RFV4</accession>
<evidence type="ECO:0000313" key="3">
    <source>
        <dbReference type="Proteomes" id="UP001374535"/>
    </source>
</evidence>
<dbReference type="AlphaFoldDB" id="A0AAQ3RFV4"/>
<keyword evidence="3" id="KW-1185">Reference proteome</keyword>
<evidence type="ECO:0000259" key="1">
    <source>
        <dbReference type="Pfam" id="PF03732"/>
    </source>
</evidence>
<protein>
    <recommendedName>
        <fullName evidence="1">Retrotransposon gag domain-containing protein</fullName>
    </recommendedName>
</protein>
<gene>
    <name evidence="2" type="ORF">V8G54_036696</name>
</gene>